<keyword evidence="1" id="KW-0812">Transmembrane</keyword>
<reference evidence="2 3" key="1">
    <citation type="submission" date="2019-07" db="EMBL/GenBank/DDBJ databases">
        <title>Rhodococcus cavernicolus sp. nov., isolated from a cave.</title>
        <authorList>
            <person name="Lee S.D."/>
        </authorList>
    </citation>
    <scope>NUCLEOTIDE SEQUENCE [LARGE SCALE GENOMIC DNA]</scope>
    <source>
        <strain evidence="2 3">C1-24</strain>
    </source>
</reference>
<evidence type="ECO:0000313" key="2">
    <source>
        <dbReference type="EMBL" id="KAA0022031.1"/>
    </source>
</evidence>
<dbReference type="EMBL" id="VLNY01000007">
    <property type="protein sequence ID" value="KAA0022031.1"/>
    <property type="molecule type" value="Genomic_DNA"/>
</dbReference>
<dbReference type="Proteomes" id="UP000322244">
    <property type="component" value="Unassembled WGS sequence"/>
</dbReference>
<protein>
    <submittedName>
        <fullName evidence="2">CbtA family protein</fullName>
    </submittedName>
</protein>
<feature type="transmembrane region" description="Helical" evidence="1">
    <location>
        <begin position="246"/>
        <end position="268"/>
    </location>
</feature>
<feature type="transmembrane region" description="Helical" evidence="1">
    <location>
        <begin position="109"/>
        <end position="127"/>
    </location>
</feature>
<feature type="transmembrane region" description="Helical" evidence="1">
    <location>
        <begin position="73"/>
        <end position="97"/>
    </location>
</feature>
<name>A0A5A7SCV1_9NOCA</name>
<feature type="transmembrane region" description="Helical" evidence="1">
    <location>
        <begin position="179"/>
        <end position="198"/>
    </location>
</feature>
<sequence>MEKQIIVRGVLVGALGGLLAFVFGRIFGEPVIGRAIDYESGRDAAQAVLDKAAGLPVEDMGPEVFTRTLQSNIGIGFGMLLFGIAMGALFAVVYSVSVGRVGKVSPRNLALLIAGAMFSTMYLVPFLKYPANPPSIGHGETIKARTGLYLVMVVCSIAFLLGAVWLGRRLAARFGNWTATLLAAAAFAVAIGIVMLLLPSLGHLSANASYGDFASETPQPLRDSSGKIVYPGFSADDLYAFRLYSLAAQAILWTAIGLTFAPLAARLLGERAGSVQRAEVNS</sequence>
<keyword evidence="1" id="KW-1133">Transmembrane helix</keyword>
<dbReference type="OrthoDB" id="6851830at2"/>
<keyword evidence="3" id="KW-1185">Reference proteome</keyword>
<organism evidence="2 3">
    <name type="scientific">Antrihabitans cavernicola</name>
    <dbReference type="NCBI Taxonomy" id="2495913"/>
    <lineage>
        <taxon>Bacteria</taxon>
        <taxon>Bacillati</taxon>
        <taxon>Actinomycetota</taxon>
        <taxon>Actinomycetes</taxon>
        <taxon>Mycobacteriales</taxon>
        <taxon>Nocardiaceae</taxon>
        <taxon>Antrihabitans</taxon>
    </lineage>
</organism>
<dbReference type="InterPro" id="IPR012666">
    <property type="entry name" value="CbtA_put"/>
</dbReference>
<feature type="transmembrane region" description="Helical" evidence="1">
    <location>
        <begin position="147"/>
        <end position="167"/>
    </location>
</feature>
<dbReference type="AlphaFoldDB" id="A0A5A7SCV1"/>
<accession>A0A5A7SCV1</accession>
<proteinExistence type="predicted"/>
<keyword evidence="1" id="KW-0472">Membrane</keyword>
<evidence type="ECO:0000313" key="3">
    <source>
        <dbReference type="Proteomes" id="UP000322244"/>
    </source>
</evidence>
<comment type="caution">
    <text evidence="2">The sequence shown here is derived from an EMBL/GenBank/DDBJ whole genome shotgun (WGS) entry which is preliminary data.</text>
</comment>
<evidence type="ECO:0000256" key="1">
    <source>
        <dbReference type="SAM" id="Phobius"/>
    </source>
</evidence>
<gene>
    <name evidence="2" type="ORF">FOY51_16775</name>
</gene>
<dbReference type="RefSeq" id="WP_149431394.1">
    <property type="nucleotide sequence ID" value="NZ_VLNY01000007.1"/>
</dbReference>
<dbReference type="Pfam" id="PF09490">
    <property type="entry name" value="CbtA"/>
    <property type="match status" value="1"/>
</dbReference>